<dbReference type="Pfam" id="PF20274">
    <property type="entry name" value="cREC_REC"/>
    <property type="match status" value="1"/>
</dbReference>
<dbReference type="EMBL" id="CP035492">
    <property type="protein sequence ID" value="QAY66040.1"/>
    <property type="molecule type" value="Genomic_DNA"/>
</dbReference>
<evidence type="ECO:0000313" key="3">
    <source>
        <dbReference type="Proteomes" id="UP000293568"/>
    </source>
</evidence>
<sequence length="116" mass="12913">MIHVYLDDFRACPKGFVLARNAEECKLLIDSEPIGILSLDFDLGWGQPTGLEVARYIVETGKYPQHVYMHSSSTHGKMQMYAMLSETAPLDMGLSNHMMPDSLLLQIAQNAADSHS</sequence>
<keyword evidence="2" id="KW-0131">Cell cycle</keyword>
<keyword evidence="2" id="KW-0132">Cell division</keyword>
<evidence type="ECO:0000259" key="1">
    <source>
        <dbReference type="Pfam" id="PF20274"/>
    </source>
</evidence>
<reference evidence="2 3" key="1">
    <citation type="submission" date="2019-01" db="EMBL/GenBank/DDBJ databases">
        <title>Genome sequencing of strain FW100M-2.</title>
        <authorList>
            <person name="Heo J."/>
            <person name="Kim S.-J."/>
            <person name="Kim J.-S."/>
            <person name="Hong S.-B."/>
            <person name="Kwon S.-W."/>
        </authorList>
    </citation>
    <scope>NUCLEOTIDE SEQUENCE [LARGE SCALE GENOMIC DNA]</scope>
    <source>
        <strain evidence="2 3">FW100M-2</strain>
    </source>
</reference>
<dbReference type="AlphaFoldDB" id="A0A4P6ESE9"/>
<dbReference type="KEGG" id="pprt:ET464_06190"/>
<name>A0A4P6ESE9_9BACL</name>
<proteinExistence type="predicted"/>
<keyword evidence="3" id="KW-1185">Reference proteome</keyword>
<protein>
    <submittedName>
        <fullName evidence="2">Cell division protein FtsJ</fullName>
    </submittedName>
</protein>
<evidence type="ECO:0000313" key="2">
    <source>
        <dbReference type="EMBL" id="QAY66040.1"/>
    </source>
</evidence>
<dbReference type="InterPro" id="IPR046909">
    <property type="entry name" value="cREC_REC"/>
</dbReference>
<dbReference type="OrthoDB" id="2614698at2"/>
<accession>A0A4P6ESE9</accession>
<gene>
    <name evidence="2" type="ORF">ET464_06190</name>
</gene>
<dbReference type="RefSeq" id="WP_129439216.1">
    <property type="nucleotide sequence ID" value="NZ_CP035492.1"/>
</dbReference>
<dbReference type="Proteomes" id="UP000293568">
    <property type="component" value="Chromosome"/>
</dbReference>
<organism evidence="2 3">
    <name type="scientific">Paenibacillus protaetiae</name>
    <dbReference type="NCBI Taxonomy" id="2509456"/>
    <lineage>
        <taxon>Bacteria</taxon>
        <taxon>Bacillati</taxon>
        <taxon>Bacillota</taxon>
        <taxon>Bacilli</taxon>
        <taxon>Bacillales</taxon>
        <taxon>Paenibacillaceae</taxon>
        <taxon>Paenibacillus</taxon>
    </lineage>
</organism>
<dbReference type="GO" id="GO:0051301">
    <property type="term" value="P:cell division"/>
    <property type="evidence" value="ECO:0007669"/>
    <property type="project" value="UniProtKB-KW"/>
</dbReference>
<feature type="domain" description="Cyclic-phosphate processing Receiver" evidence="1">
    <location>
        <begin position="2"/>
        <end position="85"/>
    </location>
</feature>